<evidence type="ECO:0000313" key="3">
    <source>
        <dbReference type="Proteomes" id="UP001596135"/>
    </source>
</evidence>
<evidence type="ECO:0000313" key="2">
    <source>
        <dbReference type="EMBL" id="MFC6043082.1"/>
    </source>
</evidence>
<dbReference type="InterPro" id="IPR058548">
    <property type="entry name" value="MlaB-like_STAS"/>
</dbReference>
<dbReference type="Pfam" id="PF13466">
    <property type="entry name" value="STAS_2"/>
    <property type="match status" value="1"/>
</dbReference>
<evidence type="ECO:0000259" key="1">
    <source>
        <dbReference type="PROSITE" id="PS50801"/>
    </source>
</evidence>
<sequence>MDVSDFVTVVRVEPPAALLVVTGELDAFTTFQVHRQANDAVANGCADLRIDLSGVTFIDASGIGLLVRLRVTAAQHGGRLEIVAASTCVLRLCALLGLSGVFALRPESPRIGGRTTTRQALRRIRPRWRSPGIA</sequence>
<dbReference type="PANTHER" id="PTHR35849">
    <property type="entry name" value="BLR2341 PROTEIN"/>
    <property type="match status" value="1"/>
</dbReference>
<gene>
    <name evidence="2" type="ORF">ACFPYL_08350</name>
</gene>
<dbReference type="CDD" id="cd07043">
    <property type="entry name" value="STAS_anti-anti-sigma_factors"/>
    <property type="match status" value="1"/>
</dbReference>
<dbReference type="EMBL" id="JBHSRJ010000004">
    <property type="protein sequence ID" value="MFC6043082.1"/>
    <property type="molecule type" value="Genomic_DNA"/>
</dbReference>
<dbReference type="Gene3D" id="3.30.750.24">
    <property type="entry name" value="STAS domain"/>
    <property type="match status" value="1"/>
</dbReference>
<dbReference type="RefSeq" id="WP_379155406.1">
    <property type="nucleotide sequence ID" value="NZ_JBHSRJ010000004.1"/>
</dbReference>
<organism evidence="2 3">
    <name type="scientific">Nocardioides hankookensis</name>
    <dbReference type="NCBI Taxonomy" id="443157"/>
    <lineage>
        <taxon>Bacteria</taxon>
        <taxon>Bacillati</taxon>
        <taxon>Actinomycetota</taxon>
        <taxon>Actinomycetes</taxon>
        <taxon>Propionibacteriales</taxon>
        <taxon>Nocardioidaceae</taxon>
        <taxon>Nocardioides</taxon>
    </lineage>
</organism>
<name>A0ABW1LIR0_9ACTN</name>
<comment type="caution">
    <text evidence="2">The sequence shown here is derived from an EMBL/GenBank/DDBJ whole genome shotgun (WGS) entry which is preliminary data.</text>
</comment>
<dbReference type="Proteomes" id="UP001596135">
    <property type="component" value="Unassembled WGS sequence"/>
</dbReference>
<dbReference type="InterPro" id="IPR052746">
    <property type="entry name" value="MlaB_ABC_Transporter"/>
</dbReference>
<dbReference type="InterPro" id="IPR002645">
    <property type="entry name" value="STAS_dom"/>
</dbReference>
<feature type="domain" description="STAS" evidence="1">
    <location>
        <begin position="6"/>
        <end position="124"/>
    </location>
</feature>
<dbReference type="PROSITE" id="PS50801">
    <property type="entry name" value="STAS"/>
    <property type="match status" value="1"/>
</dbReference>
<dbReference type="InterPro" id="IPR036513">
    <property type="entry name" value="STAS_dom_sf"/>
</dbReference>
<protein>
    <submittedName>
        <fullName evidence="2">STAS domain-containing protein</fullName>
    </submittedName>
</protein>
<reference evidence="3" key="1">
    <citation type="journal article" date="2019" name="Int. J. Syst. Evol. Microbiol.">
        <title>The Global Catalogue of Microorganisms (GCM) 10K type strain sequencing project: providing services to taxonomists for standard genome sequencing and annotation.</title>
        <authorList>
            <consortium name="The Broad Institute Genomics Platform"/>
            <consortium name="The Broad Institute Genome Sequencing Center for Infectious Disease"/>
            <person name="Wu L."/>
            <person name="Ma J."/>
        </authorList>
    </citation>
    <scope>NUCLEOTIDE SEQUENCE [LARGE SCALE GENOMIC DNA]</scope>
    <source>
        <strain evidence="3">CCUG 54522</strain>
    </source>
</reference>
<keyword evidence="3" id="KW-1185">Reference proteome</keyword>
<accession>A0ABW1LIR0</accession>
<proteinExistence type="predicted"/>
<dbReference type="PANTHER" id="PTHR35849:SF2">
    <property type="entry name" value="BLR2341 PROTEIN"/>
    <property type="match status" value="1"/>
</dbReference>
<dbReference type="SUPFAM" id="SSF52091">
    <property type="entry name" value="SpoIIaa-like"/>
    <property type="match status" value="1"/>
</dbReference>